<evidence type="ECO:0000256" key="3">
    <source>
        <dbReference type="ARBA" id="ARBA00022723"/>
    </source>
</evidence>
<evidence type="ECO:0000256" key="4">
    <source>
        <dbReference type="ARBA" id="ARBA00022801"/>
    </source>
</evidence>
<protein>
    <recommendedName>
        <fullName evidence="8">Peptidase M20 dimerisation domain-containing protein</fullName>
    </recommendedName>
</protein>
<dbReference type="PROSITE" id="PS00758">
    <property type="entry name" value="ARGE_DAPE_CPG2_1"/>
    <property type="match status" value="1"/>
</dbReference>
<dbReference type="GeneID" id="9590643"/>
<dbReference type="InterPro" id="IPR011650">
    <property type="entry name" value="Peptidase_M20_dimer"/>
</dbReference>
<dbReference type="HOGENOM" id="CLU_021802_11_0_1"/>
<dbReference type="PROSITE" id="PS00759">
    <property type="entry name" value="ARGE_DAPE_CPG2_2"/>
    <property type="match status" value="1"/>
</dbReference>
<keyword evidence="10" id="KW-1185">Reference proteome</keyword>
<dbReference type="VEuPathDB" id="FungiDB:SCHCODRAFT_02513402"/>
<dbReference type="EMBL" id="GL377310">
    <property type="protein sequence ID" value="EFI94184.1"/>
    <property type="molecule type" value="Genomic_DNA"/>
</dbReference>
<feature type="active site" evidence="6">
    <location>
        <position position="122"/>
    </location>
</feature>
<dbReference type="InterPro" id="IPR047177">
    <property type="entry name" value="Pept_M20A"/>
</dbReference>
<keyword evidence="4" id="KW-0378">Hydrolase</keyword>
<name>D8QEK3_SCHCM</name>
<dbReference type="Gene3D" id="3.30.70.360">
    <property type="match status" value="1"/>
</dbReference>
<accession>D8QEK3</accession>
<dbReference type="GO" id="GO:0046872">
    <property type="term" value="F:metal ion binding"/>
    <property type="evidence" value="ECO:0007669"/>
    <property type="project" value="UniProtKB-KW"/>
</dbReference>
<dbReference type="eggNOG" id="KOG2275">
    <property type="taxonomic scope" value="Eukaryota"/>
</dbReference>
<evidence type="ECO:0000256" key="6">
    <source>
        <dbReference type="PIRSR" id="PIRSR037217-1"/>
    </source>
</evidence>
<evidence type="ECO:0000256" key="1">
    <source>
        <dbReference type="ARBA" id="ARBA00006247"/>
    </source>
</evidence>
<dbReference type="OMA" id="PNTINEW"/>
<dbReference type="InterPro" id="IPR017141">
    <property type="entry name" value="Pept_M20_carboxypep"/>
</dbReference>
<dbReference type="PANTHER" id="PTHR45962">
    <property type="entry name" value="N-FATTY-ACYL-AMINO ACID SYNTHASE/HYDROLASE PM20D1"/>
    <property type="match status" value="1"/>
</dbReference>
<dbReference type="KEGG" id="scm:SCHCO_02513402"/>
<evidence type="ECO:0000256" key="7">
    <source>
        <dbReference type="PIRSR" id="PIRSR037217-2"/>
    </source>
</evidence>
<evidence type="ECO:0000256" key="5">
    <source>
        <dbReference type="ARBA" id="ARBA00022833"/>
    </source>
</evidence>
<dbReference type="InterPro" id="IPR036264">
    <property type="entry name" value="Bact_exopeptidase_dim_dom"/>
</dbReference>
<feature type="binding site" evidence="7">
    <location>
        <position position="155"/>
    </location>
    <ligand>
        <name>Zn(2+)</name>
        <dbReference type="ChEBI" id="CHEBI:29105"/>
        <label>2</label>
    </ligand>
</feature>
<dbReference type="Pfam" id="PF01546">
    <property type="entry name" value="Peptidase_M20"/>
    <property type="match status" value="1"/>
</dbReference>
<dbReference type="Gene3D" id="3.40.630.10">
    <property type="entry name" value="Zn peptidases"/>
    <property type="match status" value="1"/>
</dbReference>
<feature type="binding site" evidence="7">
    <location>
        <position position="155"/>
    </location>
    <ligand>
        <name>Zn(2+)</name>
        <dbReference type="ChEBI" id="CHEBI:29105"/>
        <label>1</label>
    </ligand>
</feature>
<dbReference type="Proteomes" id="UP000007431">
    <property type="component" value="Unassembled WGS sequence"/>
</dbReference>
<dbReference type="FunCoup" id="D8QEK3">
    <property type="interactions" value="8"/>
</dbReference>
<dbReference type="Pfam" id="PF07687">
    <property type="entry name" value="M20_dimer"/>
    <property type="match status" value="1"/>
</dbReference>
<keyword evidence="5 7" id="KW-0862">Zinc</keyword>
<comment type="similarity">
    <text evidence="1">Belongs to the peptidase M20A family.</text>
</comment>
<dbReference type="GO" id="GO:0000328">
    <property type="term" value="C:fungal-type vacuole lumen"/>
    <property type="evidence" value="ECO:0007669"/>
    <property type="project" value="TreeGrafter"/>
</dbReference>
<gene>
    <name evidence="9" type="ORF">SCHCODRAFT_59389</name>
</gene>
<evidence type="ECO:0000256" key="2">
    <source>
        <dbReference type="ARBA" id="ARBA00022670"/>
    </source>
</evidence>
<dbReference type="GO" id="GO:0004181">
    <property type="term" value="F:metallocarboxypeptidase activity"/>
    <property type="evidence" value="ECO:0007669"/>
    <property type="project" value="InterPro"/>
</dbReference>
<dbReference type="GO" id="GO:0051603">
    <property type="term" value="P:proteolysis involved in protein catabolic process"/>
    <property type="evidence" value="ECO:0007669"/>
    <property type="project" value="TreeGrafter"/>
</dbReference>
<feature type="binding site" evidence="7">
    <location>
        <position position="120"/>
    </location>
    <ligand>
        <name>Zn(2+)</name>
        <dbReference type="ChEBI" id="CHEBI:29105"/>
        <label>2</label>
    </ligand>
</feature>
<dbReference type="AlphaFoldDB" id="D8QEK3"/>
<feature type="active site" description="Proton acceptor" evidence="6">
    <location>
        <position position="189"/>
    </location>
</feature>
<keyword evidence="3 7" id="KW-0479">Metal-binding</keyword>
<reference evidence="9 10" key="1">
    <citation type="journal article" date="2010" name="Nat. Biotechnol.">
        <title>Genome sequence of the model mushroom Schizophyllum commune.</title>
        <authorList>
            <person name="Ohm R.A."/>
            <person name="de Jong J.F."/>
            <person name="Lugones L.G."/>
            <person name="Aerts A."/>
            <person name="Kothe E."/>
            <person name="Stajich J.E."/>
            <person name="de Vries R.P."/>
            <person name="Record E."/>
            <person name="Levasseur A."/>
            <person name="Baker S.E."/>
            <person name="Bartholomew K.A."/>
            <person name="Coutinho P.M."/>
            <person name="Erdmann S."/>
            <person name="Fowler T.J."/>
            <person name="Gathman A.C."/>
            <person name="Lombard V."/>
            <person name="Henrissat B."/>
            <person name="Knabe N."/>
            <person name="Kuees U."/>
            <person name="Lilly W.W."/>
            <person name="Lindquist E."/>
            <person name="Lucas S."/>
            <person name="Magnuson J.K."/>
            <person name="Piumi F."/>
            <person name="Raudaskoski M."/>
            <person name="Salamov A."/>
            <person name="Schmutz J."/>
            <person name="Schwarze F.W.M.R."/>
            <person name="vanKuyk P.A."/>
            <person name="Horton J.S."/>
            <person name="Grigoriev I.V."/>
            <person name="Woesten H.A.B."/>
        </authorList>
    </citation>
    <scope>NUCLEOTIDE SEQUENCE [LARGE SCALE GENOMIC DNA]</scope>
    <source>
        <strain evidence="10">H4-8 / FGSC 9210</strain>
    </source>
</reference>
<feature type="binding site" evidence="7">
    <location>
        <position position="507"/>
    </location>
    <ligand>
        <name>Zn(2+)</name>
        <dbReference type="ChEBI" id="CHEBI:29105"/>
        <label>1</label>
    </ligand>
</feature>
<dbReference type="OrthoDB" id="3064516at2759"/>
<dbReference type="PIRSF" id="PIRSF037217">
    <property type="entry name" value="Carboxypeptidase_S"/>
    <property type="match status" value="1"/>
</dbReference>
<evidence type="ECO:0000313" key="9">
    <source>
        <dbReference type="EMBL" id="EFI94184.1"/>
    </source>
</evidence>
<dbReference type="RefSeq" id="XP_003029087.1">
    <property type="nucleotide sequence ID" value="XM_003029041.1"/>
</dbReference>
<evidence type="ECO:0000259" key="8">
    <source>
        <dbReference type="Pfam" id="PF07687"/>
    </source>
</evidence>
<feature type="domain" description="Peptidase M20 dimerisation" evidence="8">
    <location>
        <begin position="236"/>
        <end position="382"/>
    </location>
</feature>
<dbReference type="STRING" id="578458.D8QEK3"/>
<feature type="binding site" evidence="7">
    <location>
        <position position="218"/>
    </location>
    <ligand>
        <name>Zn(2+)</name>
        <dbReference type="ChEBI" id="CHEBI:29105"/>
        <label>2</label>
    </ligand>
</feature>
<proteinExistence type="inferred from homology"/>
<dbReference type="InterPro" id="IPR002933">
    <property type="entry name" value="Peptidase_M20"/>
</dbReference>
<organism evidence="10">
    <name type="scientific">Schizophyllum commune (strain H4-8 / FGSC 9210)</name>
    <name type="common">Split gill fungus</name>
    <dbReference type="NCBI Taxonomy" id="578458"/>
    <lineage>
        <taxon>Eukaryota</taxon>
        <taxon>Fungi</taxon>
        <taxon>Dikarya</taxon>
        <taxon>Basidiomycota</taxon>
        <taxon>Agaricomycotina</taxon>
        <taxon>Agaricomycetes</taxon>
        <taxon>Agaricomycetidae</taxon>
        <taxon>Agaricales</taxon>
        <taxon>Schizophyllaceae</taxon>
        <taxon>Schizophyllum</taxon>
    </lineage>
</organism>
<feature type="binding site" evidence="7">
    <location>
        <position position="190"/>
    </location>
    <ligand>
        <name>Zn(2+)</name>
        <dbReference type="ChEBI" id="CHEBI:29105"/>
        <label>1</label>
    </ligand>
</feature>
<dbReference type="SUPFAM" id="SSF53187">
    <property type="entry name" value="Zn-dependent exopeptidases"/>
    <property type="match status" value="1"/>
</dbReference>
<dbReference type="CDD" id="cd05674">
    <property type="entry name" value="M20_yscS"/>
    <property type="match status" value="1"/>
</dbReference>
<sequence>MGRPAQRVQSICPQADVLYPKVNKALWDEVSAELNTEAFQNKALDWMRGAIQIPTEVFDAMGEPGEDERWEIFYEFHEYLQKEYPMVHSKFSRATVNTFGLVYSWPGSDPSLKPILLTAHQDVVPVPANTIPSWTHPPYSGFFDGERIWGRGASDDKSGLISIMNVLETLIGKGWTPVRGVVLAFGFDEEASGTHGAAAIGPYLLKTFGKNAFAIVVDEGGGYQEEYGAVVATPGIAEKGYMDTKVEVHSPGGHSSVPPAHTTIGILARLLTEYEKNPYDIRLTRNNPVYLTYQCHAEHAPDLPEEIRKLIYSSAEGGAEDALRKVEDFVVQDKKSRSIITTTQAADMINGGVKSNALPEEAWAIVNHRISITSSVAETQAHDTATVKALAEQFNLTFEAFGNLISDPDAPSSSGKLILEAAFGHSLNPAPRTPLYGEDADPYRFLHGTIKATYNTHHELEEGSDNIIVAPGMSSGNTDTKYYWDLTPHIFRYNHKATPTKLVNGVHTVDEFLELDAYVEEMLFFATLILNADESTVL</sequence>
<dbReference type="InterPro" id="IPR001261">
    <property type="entry name" value="ArgE/DapE_CS"/>
</dbReference>
<keyword evidence="2" id="KW-0645">Protease</keyword>
<dbReference type="PANTHER" id="PTHR45962:SF1">
    <property type="entry name" value="N-FATTY-ACYL-AMINO ACID SYNTHASE_HYDROLASE PM20D1"/>
    <property type="match status" value="1"/>
</dbReference>
<evidence type="ECO:0000313" key="10">
    <source>
        <dbReference type="Proteomes" id="UP000007431"/>
    </source>
</evidence>
<dbReference type="SUPFAM" id="SSF55031">
    <property type="entry name" value="Bacterial exopeptidase dimerisation domain"/>
    <property type="match status" value="1"/>
</dbReference>
<dbReference type="InParanoid" id="D8QEK3"/>